<dbReference type="RefSeq" id="WP_076877403.1">
    <property type="nucleotide sequence ID" value="NZ_MLCN01000008.1"/>
</dbReference>
<dbReference type="OrthoDB" id="332829at2"/>
<keyword evidence="3" id="KW-1185">Reference proteome</keyword>
<proteinExistence type="predicted"/>
<feature type="chain" id="PRO_5012549067" evidence="1">
    <location>
        <begin position="19"/>
        <end position="97"/>
    </location>
</feature>
<dbReference type="PROSITE" id="PS51257">
    <property type="entry name" value="PROKAR_LIPOPROTEIN"/>
    <property type="match status" value="1"/>
</dbReference>
<protein>
    <submittedName>
        <fullName evidence="2">Lipoprotein bor</fullName>
    </submittedName>
</protein>
<gene>
    <name evidence="2" type="ORF">BKE30_04300</name>
</gene>
<evidence type="ECO:0000313" key="2">
    <source>
        <dbReference type="EMBL" id="ONG41649.1"/>
    </source>
</evidence>
<organism evidence="2 3">
    <name type="scientific">Alkanindiges hydrocarboniclasticus</name>
    <dbReference type="NCBI Taxonomy" id="1907941"/>
    <lineage>
        <taxon>Bacteria</taxon>
        <taxon>Pseudomonadati</taxon>
        <taxon>Pseudomonadota</taxon>
        <taxon>Gammaproteobacteria</taxon>
        <taxon>Moraxellales</taxon>
        <taxon>Moraxellaceae</taxon>
        <taxon>Alkanindiges</taxon>
    </lineage>
</organism>
<accession>A0A1S8CXW9</accession>
<keyword evidence="1" id="KW-0732">Signal</keyword>
<dbReference type="STRING" id="1907941.BKE30_04300"/>
<reference evidence="2 3" key="1">
    <citation type="submission" date="2016-10" db="EMBL/GenBank/DDBJ databases">
        <title>Draft Genome sequence of Alkanindiges sp. strain H1.</title>
        <authorList>
            <person name="Subhash Y."/>
            <person name="Lee S."/>
        </authorList>
    </citation>
    <scope>NUCLEOTIDE SEQUENCE [LARGE SCALE GENOMIC DNA]</scope>
    <source>
        <strain evidence="2 3">H1</strain>
    </source>
</reference>
<name>A0A1S8CXW9_9GAMM</name>
<comment type="caution">
    <text evidence="2">The sequence shown here is derived from an EMBL/GenBank/DDBJ whole genome shotgun (WGS) entry which is preliminary data.</text>
</comment>
<feature type="signal peptide" evidence="1">
    <location>
        <begin position="1"/>
        <end position="18"/>
    </location>
</feature>
<dbReference type="AlphaFoldDB" id="A0A1S8CXW9"/>
<evidence type="ECO:0000256" key="1">
    <source>
        <dbReference type="SAM" id="SignalP"/>
    </source>
</evidence>
<dbReference type="EMBL" id="MLCN01000008">
    <property type="protein sequence ID" value="ONG41649.1"/>
    <property type="molecule type" value="Genomic_DNA"/>
</dbReference>
<dbReference type="Pfam" id="PF06291">
    <property type="entry name" value="Lambda_Bor"/>
    <property type="match status" value="1"/>
</dbReference>
<dbReference type="Proteomes" id="UP000192132">
    <property type="component" value="Unassembled WGS sequence"/>
</dbReference>
<dbReference type="InterPro" id="IPR010438">
    <property type="entry name" value="Lambda_Bor"/>
</dbReference>
<evidence type="ECO:0000313" key="3">
    <source>
        <dbReference type="Proteomes" id="UP000192132"/>
    </source>
</evidence>
<keyword evidence="2" id="KW-0449">Lipoprotein</keyword>
<sequence>MKKILLAVVMGSTLLASGCATQTGLIKKNSQTVPKHSESQSFLFWGIGQEKTLNAAQICGSADKVAKVQTVQEPMDIILGVITIGIYAPRTANVYCQ</sequence>